<evidence type="ECO:0000313" key="14">
    <source>
        <dbReference type="EMBL" id="CAG5092792.1"/>
    </source>
</evidence>
<feature type="domain" description="HAMP" evidence="13">
    <location>
        <begin position="318"/>
        <end position="370"/>
    </location>
</feature>
<feature type="transmembrane region" description="Helical" evidence="12">
    <location>
        <begin position="294"/>
        <end position="316"/>
    </location>
</feature>
<dbReference type="Gene3D" id="3.30.565.10">
    <property type="entry name" value="Histidine kinase-like ATPase, C-terminal domain"/>
    <property type="match status" value="1"/>
</dbReference>
<organism evidence="14 15">
    <name type="scientific">Thermobacillus xylanilyticus</name>
    <dbReference type="NCBI Taxonomy" id="76633"/>
    <lineage>
        <taxon>Bacteria</taxon>
        <taxon>Bacillati</taxon>
        <taxon>Bacillota</taxon>
        <taxon>Bacilli</taxon>
        <taxon>Bacillales</taxon>
        <taxon>Paenibacillaceae</taxon>
        <taxon>Thermobacillus</taxon>
    </lineage>
</organism>
<comment type="subcellular location">
    <subcellularLocation>
        <location evidence="1">Cell membrane</location>
        <topology evidence="1">Multi-pass membrane protein</topology>
    </subcellularLocation>
</comment>
<name>A0ABM8V8W6_THEXY</name>
<evidence type="ECO:0000256" key="7">
    <source>
        <dbReference type="ARBA" id="ARBA00022777"/>
    </source>
</evidence>
<keyword evidence="6" id="KW-0547">Nucleotide-binding</keyword>
<dbReference type="GO" id="GO:0016301">
    <property type="term" value="F:kinase activity"/>
    <property type="evidence" value="ECO:0007669"/>
    <property type="project" value="UniProtKB-KW"/>
</dbReference>
<dbReference type="CDD" id="cd06225">
    <property type="entry name" value="HAMP"/>
    <property type="match status" value="1"/>
</dbReference>
<protein>
    <submittedName>
        <fullName evidence="14">Two-component sensor histidine kinase</fullName>
    </submittedName>
</protein>
<keyword evidence="15" id="KW-1185">Reference proteome</keyword>
<dbReference type="EMBL" id="CAJRAY010000097">
    <property type="protein sequence ID" value="CAG5092792.1"/>
    <property type="molecule type" value="Genomic_DNA"/>
</dbReference>
<evidence type="ECO:0000256" key="1">
    <source>
        <dbReference type="ARBA" id="ARBA00004651"/>
    </source>
</evidence>
<evidence type="ECO:0000256" key="2">
    <source>
        <dbReference type="ARBA" id="ARBA00022475"/>
    </source>
</evidence>
<dbReference type="Pfam" id="PF06580">
    <property type="entry name" value="His_kinase"/>
    <property type="match status" value="1"/>
</dbReference>
<evidence type="ECO:0000256" key="8">
    <source>
        <dbReference type="ARBA" id="ARBA00022840"/>
    </source>
</evidence>
<keyword evidence="8" id="KW-0067">ATP-binding</keyword>
<comment type="caution">
    <text evidence="14">The sequence shown here is derived from an EMBL/GenBank/DDBJ whole genome shotgun (WGS) entry which is preliminary data.</text>
</comment>
<keyword evidence="10" id="KW-0902">Two-component regulatory system</keyword>
<reference evidence="14 15" key="1">
    <citation type="submission" date="2021-04" db="EMBL/GenBank/DDBJ databases">
        <authorList>
            <person name="Rakotoarivonina H."/>
        </authorList>
    </citation>
    <scope>NUCLEOTIDE SEQUENCE [LARGE SCALE GENOMIC DNA]</scope>
    <source>
        <strain evidence="14 15">XE</strain>
    </source>
</reference>
<dbReference type="InterPro" id="IPR033479">
    <property type="entry name" value="dCache_1"/>
</dbReference>
<dbReference type="SMART" id="SM00304">
    <property type="entry name" value="HAMP"/>
    <property type="match status" value="1"/>
</dbReference>
<dbReference type="InterPro" id="IPR010559">
    <property type="entry name" value="Sig_transdc_His_kin_internal"/>
</dbReference>
<keyword evidence="3" id="KW-0597">Phosphoprotein</keyword>
<keyword evidence="7 14" id="KW-0418">Kinase</keyword>
<evidence type="ECO:0000259" key="13">
    <source>
        <dbReference type="PROSITE" id="PS50885"/>
    </source>
</evidence>
<dbReference type="Proteomes" id="UP000681526">
    <property type="component" value="Unassembled WGS sequence"/>
</dbReference>
<accession>A0ABM8V8W6</accession>
<dbReference type="PANTHER" id="PTHR34220:SF11">
    <property type="entry name" value="SENSOR PROTEIN KINASE HPTS"/>
    <property type="match status" value="1"/>
</dbReference>
<keyword evidence="9 12" id="KW-1133">Transmembrane helix</keyword>
<dbReference type="Pfam" id="PF00672">
    <property type="entry name" value="HAMP"/>
    <property type="match status" value="1"/>
</dbReference>
<dbReference type="InterPro" id="IPR003660">
    <property type="entry name" value="HAMP_dom"/>
</dbReference>
<evidence type="ECO:0000256" key="4">
    <source>
        <dbReference type="ARBA" id="ARBA00022679"/>
    </source>
</evidence>
<dbReference type="SMART" id="SM00387">
    <property type="entry name" value="HATPase_c"/>
    <property type="match status" value="1"/>
</dbReference>
<dbReference type="InterPro" id="IPR036890">
    <property type="entry name" value="HATPase_C_sf"/>
</dbReference>
<evidence type="ECO:0000313" key="15">
    <source>
        <dbReference type="Proteomes" id="UP000681526"/>
    </source>
</evidence>
<evidence type="ECO:0000256" key="6">
    <source>
        <dbReference type="ARBA" id="ARBA00022741"/>
    </source>
</evidence>
<dbReference type="Pfam" id="PF02743">
    <property type="entry name" value="dCache_1"/>
    <property type="match status" value="1"/>
</dbReference>
<evidence type="ECO:0000256" key="9">
    <source>
        <dbReference type="ARBA" id="ARBA00022989"/>
    </source>
</evidence>
<dbReference type="SUPFAM" id="SSF158472">
    <property type="entry name" value="HAMP domain-like"/>
    <property type="match status" value="1"/>
</dbReference>
<evidence type="ECO:0000256" key="5">
    <source>
        <dbReference type="ARBA" id="ARBA00022692"/>
    </source>
</evidence>
<dbReference type="Gene3D" id="3.30.450.20">
    <property type="entry name" value="PAS domain"/>
    <property type="match status" value="1"/>
</dbReference>
<sequence length="619" mass="70197">MRKWLEINDWPIRYKLIAHFLLIGILPAVCLGLLIHYSVDRVLERQTTANTLQLIGKVNRSLEHYAASLQNITYIASGNPDVRRFLDGTEEQEAKVSDRYEIRHFLQTISTLYTEVAGILIVNSDGESISNELYAKEGHRLTLETWYEEAVKRDGIFTIVGRPEGRHVTSHVNYRDDEVISVARAVLDPDSQRVLGVVLIDLKLRVIAEELKNVRLGRNGYLMVIDDEGDPVYVPANLPAVGVSPDWFTGTSGSLFRDTEAGRIQFIYVKSPFTGWTTIGVFPVRESIREMREIQFYIVSFVFLVCLFGITASYYLSRTISRPIGQLISFMHKAESGDLLTRFISERHDEIGMLGRSFNRMLYRINRLITLMEHKERQKREAELRSLQAHIRPHFLYNTLDTIQWMARREGAANAAEVAESLARLFRIGLSGGRDRIPLAEEFEHLESYLKIQKVRYRDKLNYAIRMEPGLEGHTVLKLILQPIVENAIYHGIKERRGPGTIEVDAFVRDGELILRVKDDGAGMDEGRLAEVRQALDRVGRELDPEELMAEAETAAAGGSMDKNRGFGLINVHERLKLTFGGRYGLTIDSVRGEGTTVTIVHPALPPEAPDGSRKEVRA</sequence>
<keyword evidence="5 12" id="KW-0812">Transmembrane</keyword>
<keyword evidence="2" id="KW-1003">Cell membrane</keyword>
<dbReference type="InterPro" id="IPR050640">
    <property type="entry name" value="Bact_2-comp_sensor_kinase"/>
</dbReference>
<gene>
    <name evidence="14" type="primary">txxe 3616-araS</name>
    <name evidence="14" type="ORF">TXXE_18770</name>
</gene>
<keyword evidence="11 12" id="KW-0472">Membrane</keyword>
<keyword evidence="4" id="KW-0808">Transferase</keyword>
<proteinExistence type="predicted"/>
<evidence type="ECO:0000256" key="11">
    <source>
        <dbReference type="ARBA" id="ARBA00023136"/>
    </source>
</evidence>
<evidence type="ECO:0000256" key="3">
    <source>
        <dbReference type="ARBA" id="ARBA00022553"/>
    </source>
</evidence>
<dbReference type="PROSITE" id="PS50885">
    <property type="entry name" value="HAMP"/>
    <property type="match status" value="1"/>
</dbReference>
<dbReference type="InterPro" id="IPR003594">
    <property type="entry name" value="HATPase_dom"/>
</dbReference>
<evidence type="ECO:0000256" key="10">
    <source>
        <dbReference type="ARBA" id="ARBA00023012"/>
    </source>
</evidence>
<feature type="transmembrane region" description="Helical" evidence="12">
    <location>
        <begin position="12"/>
        <end position="35"/>
    </location>
</feature>
<dbReference type="SUPFAM" id="SSF55874">
    <property type="entry name" value="ATPase domain of HSP90 chaperone/DNA topoisomerase II/histidine kinase"/>
    <property type="match status" value="1"/>
</dbReference>
<dbReference type="RefSeq" id="WP_213486700.1">
    <property type="nucleotide sequence ID" value="NZ_CAJRAY010000097.1"/>
</dbReference>
<dbReference type="Pfam" id="PF02518">
    <property type="entry name" value="HATPase_c"/>
    <property type="match status" value="1"/>
</dbReference>
<dbReference type="Gene3D" id="6.10.340.10">
    <property type="match status" value="1"/>
</dbReference>
<dbReference type="CDD" id="cd18773">
    <property type="entry name" value="PDC1_HK_sensor"/>
    <property type="match status" value="1"/>
</dbReference>
<dbReference type="PANTHER" id="PTHR34220">
    <property type="entry name" value="SENSOR HISTIDINE KINASE YPDA"/>
    <property type="match status" value="1"/>
</dbReference>
<evidence type="ECO:0000256" key="12">
    <source>
        <dbReference type="SAM" id="Phobius"/>
    </source>
</evidence>